<keyword evidence="2" id="KW-1185">Reference proteome</keyword>
<protein>
    <submittedName>
        <fullName evidence="1">Uncharacterized protein</fullName>
    </submittedName>
</protein>
<comment type="caution">
    <text evidence="1">The sequence shown here is derived from an EMBL/GenBank/DDBJ whole genome shotgun (WGS) entry which is preliminary data.</text>
</comment>
<sequence>MAHEDDLRAWAKGMHTIEAATELLIRAFGGRYAAVGRPWIRKDGSDGKPWIDFEVIPECIGGSSGGERRFLMLAASLADNVPVVLSDTIPGMDRENLDLVLAAIAHAGGSHEHSDKLGSLYPWPRSLDSV</sequence>
<proteinExistence type="predicted"/>
<dbReference type="RefSeq" id="WP_168487776.1">
    <property type="nucleotide sequence ID" value="NZ_JAAZSQ010000017.1"/>
</dbReference>
<gene>
    <name evidence="1" type="ORF">HGG74_15510</name>
</gene>
<accession>A0A7X6HF64</accession>
<name>A0A7X6HF64_9MICC</name>
<dbReference type="EMBL" id="JAAZSQ010000017">
    <property type="protein sequence ID" value="NKX55921.1"/>
    <property type="molecule type" value="Genomic_DNA"/>
</dbReference>
<reference evidence="1 2" key="1">
    <citation type="submission" date="2020-04" db="EMBL/GenBank/DDBJ databases">
        <title>Arthrobacter sp. nov.</title>
        <authorList>
            <person name="Liu S."/>
        </authorList>
    </citation>
    <scope>NUCLEOTIDE SEQUENCE [LARGE SCALE GENOMIC DNA]</scope>
    <source>
        <strain evidence="1 2">E918</strain>
    </source>
</reference>
<organism evidence="1 2">
    <name type="scientific">Arthrobacter mobilis</name>
    <dbReference type="NCBI Taxonomy" id="2724944"/>
    <lineage>
        <taxon>Bacteria</taxon>
        <taxon>Bacillati</taxon>
        <taxon>Actinomycetota</taxon>
        <taxon>Actinomycetes</taxon>
        <taxon>Micrococcales</taxon>
        <taxon>Micrococcaceae</taxon>
        <taxon>Arthrobacter</taxon>
    </lineage>
</organism>
<evidence type="ECO:0000313" key="1">
    <source>
        <dbReference type="EMBL" id="NKX55921.1"/>
    </source>
</evidence>
<dbReference type="Proteomes" id="UP000544090">
    <property type="component" value="Unassembled WGS sequence"/>
</dbReference>
<evidence type="ECO:0000313" key="2">
    <source>
        <dbReference type="Proteomes" id="UP000544090"/>
    </source>
</evidence>
<dbReference type="AlphaFoldDB" id="A0A7X6HF64"/>